<dbReference type="PANTHER" id="PTHR46558:SF4">
    <property type="entry name" value="DNA-BIDING PHAGE PROTEIN"/>
    <property type="match status" value="1"/>
</dbReference>
<organism evidence="4 5">
    <name type="scientific">Leucobacter luti</name>
    <dbReference type="NCBI Taxonomy" id="340320"/>
    <lineage>
        <taxon>Bacteria</taxon>
        <taxon>Bacillati</taxon>
        <taxon>Actinomycetota</taxon>
        <taxon>Actinomycetes</taxon>
        <taxon>Micrococcales</taxon>
        <taxon>Microbacteriaceae</taxon>
        <taxon>Leucobacter</taxon>
    </lineage>
</organism>
<protein>
    <submittedName>
        <fullName evidence="4">Helix-turn-helix protein</fullName>
    </submittedName>
</protein>
<dbReference type="InterPro" id="IPR001387">
    <property type="entry name" value="Cro/C1-type_HTH"/>
</dbReference>
<gene>
    <name evidence="4" type="ORF">EDF62_1858</name>
</gene>
<evidence type="ECO:0000256" key="2">
    <source>
        <dbReference type="SAM" id="Phobius"/>
    </source>
</evidence>
<accession>A0A4R6S0Z7</accession>
<feature type="transmembrane region" description="Helical" evidence="2">
    <location>
        <begin position="122"/>
        <end position="142"/>
    </location>
</feature>
<feature type="transmembrane region" description="Helical" evidence="2">
    <location>
        <begin position="211"/>
        <end position="231"/>
    </location>
</feature>
<dbReference type="Gene3D" id="1.10.260.40">
    <property type="entry name" value="lambda repressor-like DNA-binding domains"/>
    <property type="match status" value="1"/>
</dbReference>
<feature type="transmembrane region" description="Helical" evidence="2">
    <location>
        <begin position="315"/>
        <end position="337"/>
    </location>
</feature>
<dbReference type="SMART" id="SM00530">
    <property type="entry name" value="HTH_XRE"/>
    <property type="match status" value="1"/>
</dbReference>
<reference evidence="4 5" key="1">
    <citation type="submission" date="2019-03" db="EMBL/GenBank/DDBJ databases">
        <title>Genomic analyses of the natural microbiome of Caenorhabditis elegans.</title>
        <authorList>
            <person name="Samuel B."/>
        </authorList>
    </citation>
    <scope>NUCLEOTIDE SEQUENCE [LARGE SCALE GENOMIC DNA]</scope>
    <source>
        <strain evidence="4 5">JUb18</strain>
    </source>
</reference>
<feature type="transmembrane region" description="Helical" evidence="2">
    <location>
        <begin position="267"/>
        <end position="289"/>
    </location>
</feature>
<comment type="caution">
    <text evidence="4">The sequence shown here is derived from an EMBL/GenBank/DDBJ whole genome shotgun (WGS) entry which is preliminary data.</text>
</comment>
<name>A0A4R6S0Z7_9MICO</name>
<feature type="domain" description="HTH cro/C1-type" evidence="3">
    <location>
        <begin position="14"/>
        <end position="68"/>
    </location>
</feature>
<keyword evidence="2" id="KW-0472">Membrane</keyword>
<keyword evidence="1" id="KW-0238">DNA-binding</keyword>
<dbReference type="SUPFAM" id="SSF47413">
    <property type="entry name" value="lambda repressor-like DNA-binding domains"/>
    <property type="match status" value="1"/>
</dbReference>
<dbReference type="Proteomes" id="UP000295601">
    <property type="component" value="Unassembled WGS sequence"/>
</dbReference>
<dbReference type="GO" id="GO:0003677">
    <property type="term" value="F:DNA binding"/>
    <property type="evidence" value="ECO:0007669"/>
    <property type="project" value="UniProtKB-KW"/>
</dbReference>
<feature type="transmembrane region" description="Helical" evidence="2">
    <location>
        <begin position="176"/>
        <end position="199"/>
    </location>
</feature>
<dbReference type="Pfam" id="PF01381">
    <property type="entry name" value="HTH_3"/>
    <property type="match status" value="1"/>
</dbReference>
<evidence type="ECO:0000313" key="5">
    <source>
        <dbReference type="Proteomes" id="UP000295601"/>
    </source>
</evidence>
<dbReference type="PROSITE" id="PS50943">
    <property type="entry name" value="HTH_CROC1"/>
    <property type="match status" value="1"/>
</dbReference>
<evidence type="ECO:0000256" key="1">
    <source>
        <dbReference type="ARBA" id="ARBA00023125"/>
    </source>
</evidence>
<dbReference type="InterPro" id="IPR010982">
    <property type="entry name" value="Lambda_DNA-bd_dom_sf"/>
</dbReference>
<keyword evidence="2" id="KW-1133">Transmembrane helix</keyword>
<evidence type="ECO:0000313" key="4">
    <source>
        <dbReference type="EMBL" id="TDP92637.1"/>
    </source>
</evidence>
<keyword evidence="2" id="KW-0812">Transmembrane</keyword>
<feature type="transmembrane region" description="Helical" evidence="2">
    <location>
        <begin position="149"/>
        <end position="170"/>
    </location>
</feature>
<dbReference type="PANTHER" id="PTHR46558">
    <property type="entry name" value="TRACRIPTIONAL REGULATORY PROTEIN-RELATED-RELATED"/>
    <property type="match status" value="1"/>
</dbReference>
<proteinExistence type="predicted"/>
<dbReference type="AlphaFoldDB" id="A0A4R6S0Z7"/>
<keyword evidence="5" id="KW-1185">Reference proteome</keyword>
<sequence>MSPDITRRDLGRFVTERRRATGLTQRELAARLHVTESAVSKWERGLSYPDITMVQALAKELGVTGQELLGASEDHEGRADKRDAKAYRGWRSAILWSTGIAYAAAILSCFIVNISVSHTLSWFWIVLPAVALAFCLTTLPLLKVPQRGWAVLGGALVSFVVLMTVVWAQFSRGPWIWLVITAVLFGLLLIFVPILLRIAPLPAPLTRHRTVLSLAIDTVALVLFLGVVALATGQPEAWPSVMLPLAAIGAIPLWLSALIIRYLPGSPLWAAALVSVVAAATVPTMQWAVSRVVGEPWSWNPELLIWSTDTIQSNIQVILVLSFVLIAVVLAVAALVAQNRRNSALAQRS</sequence>
<feature type="transmembrane region" description="Helical" evidence="2">
    <location>
        <begin position="93"/>
        <end position="116"/>
    </location>
</feature>
<evidence type="ECO:0000259" key="3">
    <source>
        <dbReference type="PROSITE" id="PS50943"/>
    </source>
</evidence>
<dbReference type="EMBL" id="SNYA01000004">
    <property type="protein sequence ID" value="TDP92637.1"/>
    <property type="molecule type" value="Genomic_DNA"/>
</dbReference>
<dbReference type="CDD" id="cd00093">
    <property type="entry name" value="HTH_XRE"/>
    <property type="match status" value="1"/>
</dbReference>
<feature type="transmembrane region" description="Helical" evidence="2">
    <location>
        <begin position="237"/>
        <end position="260"/>
    </location>
</feature>